<gene>
    <name evidence="15" type="ORF">HG535_0F05960</name>
</gene>
<evidence type="ECO:0000256" key="6">
    <source>
        <dbReference type="ARBA" id="ARBA00023054"/>
    </source>
</evidence>
<dbReference type="Pfam" id="PF03801">
    <property type="entry name" value="Ndc80_HEC"/>
    <property type="match status" value="1"/>
</dbReference>
<evidence type="ECO:0000259" key="14">
    <source>
        <dbReference type="Pfam" id="PF18077"/>
    </source>
</evidence>
<evidence type="ECO:0000256" key="1">
    <source>
        <dbReference type="ARBA" id="ARBA00007050"/>
    </source>
</evidence>
<name>A0A7H9B6Y7_ZYGMR</name>
<dbReference type="GO" id="GO:0031262">
    <property type="term" value="C:Ndc80 complex"/>
    <property type="evidence" value="ECO:0007669"/>
    <property type="project" value="UniProtKB-UniRule"/>
</dbReference>
<dbReference type="GeneID" id="59237842"/>
<feature type="coiled-coil region" evidence="11">
    <location>
        <begin position="586"/>
        <end position="638"/>
    </location>
</feature>
<feature type="domain" description="Kinetochore protein Ndc80 CH" evidence="13">
    <location>
        <begin position="112"/>
        <end position="234"/>
    </location>
</feature>
<dbReference type="OrthoDB" id="7459479at2759"/>
<dbReference type="GO" id="GO:0005634">
    <property type="term" value="C:nucleus"/>
    <property type="evidence" value="ECO:0007669"/>
    <property type="project" value="UniProtKB-SubCell"/>
</dbReference>
<comment type="subunit">
    <text evidence="10">Component of the NDC80 complex.</text>
</comment>
<dbReference type="KEGG" id="zmk:HG535_0F05960"/>
<evidence type="ECO:0000256" key="5">
    <source>
        <dbReference type="ARBA" id="ARBA00022838"/>
    </source>
</evidence>
<evidence type="ECO:0000256" key="4">
    <source>
        <dbReference type="ARBA" id="ARBA00022776"/>
    </source>
</evidence>
<accession>A0A7H9B6Y7</accession>
<keyword evidence="8 10" id="KW-0131">Cell cycle</keyword>
<evidence type="ECO:0000256" key="2">
    <source>
        <dbReference type="ARBA" id="ARBA00022454"/>
    </source>
</evidence>
<feature type="compositionally biased region" description="Polar residues" evidence="12">
    <location>
        <begin position="86"/>
        <end position="97"/>
    </location>
</feature>
<dbReference type="Gene3D" id="6.10.250.1950">
    <property type="match status" value="1"/>
</dbReference>
<keyword evidence="5 10" id="KW-0995">Kinetochore</keyword>
<keyword evidence="6 11" id="KW-0175">Coiled coil</keyword>
<feature type="region of interest" description="Disordered" evidence="12">
    <location>
        <begin position="86"/>
        <end position="125"/>
    </location>
</feature>
<dbReference type="InterPro" id="IPR038273">
    <property type="entry name" value="Ndc80_sf"/>
</dbReference>
<evidence type="ECO:0000256" key="11">
    <source>
        <dbReference type="SAM" id="Coils"/>
    </source>
</evidence>
<dbReference type="EMBL" id="CP058609">
    <property type="protein sequence ID" value="QLG74084.1"/>
    <property type="molecule type" value="Genomic_DNA"/>
</dbReference>
<proteinExistence type="inferred from homology"/>
<keyword evidence="3 10" id="KW-0132">Cell division</keyword>
<feature type="domain" description="DUF5595" evidence="14">
    <location>
        <begin position="273"/>
        <end position="344"/>
    </location>
</feature>
<evidence type="ECO:0000256" key="9">
    <source>
        <dbReference type="ARBA" id="ARBA00023328"/>
    </source>
</evidence>
<dbReference type="PANTHER" id="PTHR10643:SF2">
    <property type="entry name" value="KINETOCHORE PROTEIN NDC80 HOMOLOG"/>
    <property type="match status" value="1"/>
</dbReference>
<dbReference type="PANTHER" id="PTHR10643">
    <property type="entry name" value="KINETOCHORE PROTEIN NDC80"/>
    <property type="match status" value="1"/>
</dbReference>
<dbReference type="GO" id="GO:0051315">
    <property type="term" value="P:attachment of mitotic spindle microtubules to kinetochore"/>
    <property type="evidence" value="ECO:0007669"/>
    <property type="project" value="UniProtKB-UniRule"/>
</dbReference>
<dbReference type="InterPro" id="IPR005550">
    <property type="entry name" value="Kinetochore_Ndc80"/>
</dbReference>
<evidence type="ECO:0000256" key="3">
    <source>
        <dbReference type="ARBA" id="ARBA00022618"/>
    </source>
</evidence>
<protein>
    <recommendedName>
        <fullName evidence="10">Kinetochore protein NDC80</fullName>
    </recommendedName>
</protein>
<evidence type="ECO:0000256" key="8">
    <source>
        <dbReference type="ARBA" id="ARBA00023306"/>
    </source>
</evidence>
<dbReference type="FunFam" id="1.10.418.30:FF:000001">
    <property type="entry name" value="Probable kinetochore protein ndc80"/>
    <property type="match status" value="1"/>
</dbReference>
<evidence type="ECO:0000313" key="16">
    <source>
        <dbReference type="Proteomes" id="UP000509704"/>
    </source>
</evidence>
<evidence type="ECO:0000313" key="15">
    <source>
        <dbReference type="EMBL" id="QLG74084.1"/>
    </source>
</evidence>
<evidence type="ECO:0000256" key="10">
    <source>
        <dbReference type="RuleBase" id="RU368072"/>
    </source>
</evidence>
<dbReference type="InterPro" id="IPR055260">
    <property type="entry name" value="Ndc80_CH"/>
</dbReference>
<keyword evidence="7 10" id="KW-0539">Nucleus</keyword>
<dbReference type="InterPro" id="IPR040967">
    <property type="entry name" value="DUF5595"/>
</dbReference>
<dbReference type="AlphaFoldDB" id="A0A7H9B6Y7"/>
<comment type="subcellular location">
    <subcellularLocation>
        <location evidence="10">Chromosome</location>
        <location evidence="10">Centromere</location>
        <location evidence="10">Kinetochore</location>
    </subcellularLocation>
    <subcellularLocation>
        <location evidence="10">Nucleus</location>
    </subcellularLocation>
</comment>
<keyword evidence="16" id="KW-1185">Reference proteome</keyword>
<dbReference type="RefSeq" id="XP_037145809.1">
    <property type="nucleotide sequence ID" value="XM_037289914.1"/>
</dbReference>
<comment type="function">
    <text evidence="10">Acts as a component of the essential kinetochore-associated NDC80 complex, which is required for chromosome segregation and spindle checkpoint activity.</text>
</comment>
<evidence type="ECO:0000259" key="13">
    <source>
        <dbReference type="Pfam" id="PF03801"/>
    </source>
</evidence>
<dbReference type="Proteomes" id="UP000509704">
    <property type="component" value="Chromosome 6"/>
</dbReference>
<dbReference type="GO" id="GO:0051301">
    <property type="term" value="P:cell division"/>
    <property type="evidence" value="ECO:0007669"/>
    <property type="project" value="UniProtKB-UniRule"/>
</dbReference>
<sequence>MMKQVGSTEYGEKAKAVLDNLNPHKFTSQIPVRSQGNRRNSTNTGLTDMINKSIDRNSLNGSRKKMLVTDVNEGFPGGFRLSQRYSSLPSNNNTNHSLAGLTGRSDGLGLGSQHGSSNRDPRPLRDRNFQNAIQQEIFDYLSQHRFELETNLPISLKFLKQPTQKGFVIIFKWLYLRLDPGYVFLKSFEHEVYQVLKTLQYPYLETINKSQISAVGGSSWPKFLGMIHWLVRINLKLDQSLNKLDQNIINQNTQELTILNHPLKSLDEQDQKQEKYELMVEKLFIEYVIDSYKSFLKLEDDYSPYMEELQLGFNKFTHIIETDISNLGAQNEKLYVDCQERAKRNEKIGIATAKCKALKSDLTKFQNYVNTMESKSHEWPTKLEKMKHESSSKNEQIYQLEEKVHELKDILSRKGVSMASIDEKIKVRETINSELDSTSEQLDHLVGLIKSERHQTESIAANMMSTVRQYNSAIVNLINSFNQHGENIDESLFKINIREDVLEEKTEAIKYDSLLPPGFTIKETLKEDLSKLYHHIEGKVIKAQEKNSFLEKHLMDLRELINEKTNYIGSLELELSKANSDYELTMQESESSMLSQKIEIEKLKKKIQDSRDIVQEKVSEAEQLLENKKLQYEELLLNVNRQRISLHAQVIEIIEYASNFKITIQGMLENAENDINMQNAAIEQY</sequence>
<keyword evidence="9 10" id="KW-0137">Centromere</keyword>
<comment type="similarity">
    <text evidence="1 10">Belongs to the NDC80/HEC1 family.</text>
</comment>
<evidence type="ECO:0000256" key="7">
    <source>
        <dbReference type="ARBA" id="ARBA00023242"/>
    </source>
</evidence>
<reference evidence="15 16" key="1">
    <citation type="submission" date="2020-07" db="EMBL/GenBank/DDBJ databases">
        <title>The yeast mating-type switching endonuclease HO is a domesticated member of an unorthodox homing genetic element family.</title>
        <authorList>
            <person name="Coughlan A.Y."/>
            <person name="Lombardi L."/>
            <person name="Braun-Galleani S."/>
            <person name="Martos A.R."/>
            <person name="Galeote V."/>
            <person name="Bigey F."/>
            <person name="Dequin S."/>
            <person name="Byrne K.P."/>
            <person name="Wolfe K.H."/>
        </authorList>
    </citation>
    <scope>NUCLEOTIDE SEQUENCE [LARGE SCALE GENOMIC DNA]</scope>
    <source>
        <strain evidence="15 16">NRRL Y-6702</strain>
    </source>
</reference>
<keyword evidence="4 10" id="KW-0498">Mitosis</keyword>
<dbReference type="Pfam" id="PF18077">
    <property type="entry name" value="DUF5595"/>
    <property type="match status" value="1"/>
</dbReference>
<dbReference type="Gene3D" id="1.10.418.30">
    <property type="entry name" value="Ncd80 complex, Ncd80 subunit"/>
    <property type="match status" value="1"/>
</dbReference>
<evidence type="ECO:0000256" key="12">
    <source>
        <dbReference type="SAM" id="MobiDB-lite"/>
    </source>
</evidence>
<keyword evidence="2 10" id="KW-0158">Chromosome</keyword>
<organism evidence="15 16">
    <name type="scientific">Zygotorulaspora mrakii</name>
    <name type="common">Zygosaccharomyces mrakii</name>
    <dbReference type="NCBI Taxonomy" id="42260"/>
    <lineage>
        <taxon>Eukaryota</taxon>
        <taxon>Fungi</taxon>
        <taxon>Dikarya</taxon>
        <taxon>Ascomycota</taxon>
        <taxon>Saccharomycotina</taxon>
        <taxon>Saccharomycetes</taxon>
        <taxon>Saccharomycetales</taxon>
        <taxon>Saccharomycetaceae</taxon>
        <taxon>Zygotorulaspora</taxon>
    </lineage>
</organism>